<dbReference type="EMBL" id="KM923971">
    <property type="protein sequence ID" value="AJK27389.1"/>
    <property type="molecule type" value="Genomic_DNA"/>
</dbReference>
<sequence length="126" mass="13637">MSDRATLELHDRIRFSRADGRCECTGKCGYSHKFGAMKQCTNTHGRPAVHGTDKMVSLTVQPIDGDDRNQSESNLIALCQSCAKRHRSRMKAAAERAAEKAAARESAGGLFDLELDTSTGAGSHTL</sequence>
<evidence type="ECO:0000313" key="1">
    <source>
        <dbReference type="EMBL" id="AJK27389.1"/>
    </source>
</evidence>
<dbReference type="GeneID" id="26639304"/>
<keyword evidence="2" id="KW-1185">Reference proteome</keyword>
<name>A0A0C5ADY8_9CAUD</name>
<accession>A0A0C5ADY8</accession>
<protein>
    <recommendedName>
        <fullName evidence="3">HNH endonuclease</fullName>
    </recommendedName>
</protein>
<dbReference type="RefSeq" id="YP_009212806.1">
    <property type="nucleotide sequence ID" value="NC_028947.1"/>
</dbReference>
<dbReference type="KEGG" id="vg:26639304"/>
<dbReference type="OrthoDB" id="18563at10239"/>
<proteinExistence type="predicted"/>
<organism evidence="1 2">
    <name type="scientific">Mycobacterium phage Kratio</name>
    <dbReference type="NCBI Taxonomy" id="1606763"/>
    <lineage>
        <taxon>Viruses</taxon>
        <taxon>Duplodnaviria</taxon>
        <taxon>Heunggongvirae</taxon>
        <taxon>Uroviricota</taxon>
        <taxon>Caudoviricetes</taxon>
        <taxon>Weiservirinae</taxon>
        <taxon>Kratiovirus</taxon>
        <taxon>Kratiovirus kratio</taxon>
    </lineage>
</organism>
<dbReference type="Proteomes" id="UP000032126">
    <property type="component" value="Segment"/>
</dbReference>
<evidence type="ECO:0008006" key="3">
    <source>
        <dbReference type="Google" id="ProtNLM"/>
    </source>
</evidence>
<reference evidence="1 2" key="1">
    <citation type="submission" date="2014-10" db="EMBL/GenBank/DDBJ databases">
        <authorList>
            <person name="Franco-Moreira L.J."/>
            <person name="Acosta-Bonilla D."/>
            <person name="Alvarado-Vega D.L."/>
            <person name="Berrios-Pagan L.R."/>
            <person name="Burgos-Santana G."/>
            <person name="Collazo-Rodriguez B.J."/>
            <person name="Cordero-Bernard G."/>
            <person name="Cotto-Rosario A."/>
            <person name="Dominguez-Rodriguez E."/>
            <person name="Figueroa-Negron P."/>
            <person name="Huertas-de-Jesus N.A."/>
            <person name="Leon-Rivera A."/>
            <person name="Llavona-Cartagena I.G."/>
            <person name="Machin-Rivera R."/>
            <person name="Maldonado-Rodriguez J.M."/>
            <person name="Maldonado-Vazquez N."/>
            <person name="Melendez-Rodriguez N."/>
            <person name="Merced-Carire N.D."/>
            <person name="Mora-Marrero P.M."/>
            <person name="Negron-Cruz N."/>
            <person name="Nieves-Mendez L."/>
            <person name="Pereira-Torres T.N."/>
            <person name="Perez-Otero J."/>
            <person name="Ramos-Gonzalez J."/>
            <person name="Ramos-Rivera M."/>
            <person name="Reyes-Aponte A.J."/>
            <person name="Rivera-Burgos M."/>
            <person name="Rodriguez-Arriaga L."/>
            <person name="Sanchez-Collazo M."/>
            <person name="Soto-Diaz O.R."/>
            <person name="Suarez-Marquez A.M."/>
            <person name="Velazquez-Fernandez A.L."/>
            <person name="Vives-Matos I."/>
            <person name="Rubin M.R."/>
            <person name="Vazquez E."/>
            <person name="Wang X."/>
            <person name="Crowell R."/>
            <person name="Bostrom M.A."/>
            <person name="Burke M."/>
            <person name="Wright G.M."/>
            <person name="Gregory S.G."/>
            <person name="Colman S.D."/>
            <person name="Anders K.R."/>
            <person name="Braun M.A."/>
            <person name="Delesalle V.A."/>
            <person name="Hughes L.E."/>
            <person name="Ware V.C."/>
            <person name="Bradley K.W."/>
            <person name="Barker L.P."/>
            <person name="Asai D.J."/>
            <person name="Bowman C.A."/>
            <person name="Russell D.A."/>
            <person name="Pope W.H."/>
            <person name="Jacobs-Sera D."/>
            <person name="Hendrix R.W."/>
            <person name="Hatfull G.F."/>
        </authorList>
    </citation>
    <scope>NUCLEOTIDE SEQUENCE [LARGE SCALE GENOMIC DNA]</scope>
</reference>
<evidence type="ECO:0000313" key="2">
    <source>
        <dbReference type="Proteomes" id="UP000032126"/>
    </source>
</evidence>
<gene>
    <name evidence="1" type="ORF">PBI_KRATIO_60</name>
</gene>